<name>A0A9W6XKM8_9STRA</name>
<proteinExistence type="predicted"/>
<sequence>MHFSLDFTAKATGDLAYLLDREKGIHIFCDHANLVYIFAPDKSIKPHLRGKLQQWAIQMVGLRYVIEHISGEENVWGQRTLRTDSAAVTTQHIRLLQTKDDGGEGRDTETQAWFTRFDLSPA</sequence>
<gene>
    <name evidence="1" type="ORF">Pfra01_001250200</name>
</gene>
<accession>A0A9W6XKM8</accession>
<organism evidence="1 2">
    <name type="scientific">Phytophthora fragariaefolia</name>
    <dbReference type="NCBI Taxonomy" id="1490495"/>
    <lineage>
        <taxon>Eukaryota</taxon>
        <taxon>Sar</taxon>
        <taxon>Stramenopiles</taxon>
        <taxon>Oomycota</taxon>
        <taxon>Peronosporomycetes</taxon>
        <taxon>Peronosporales</taxon>
        <taxon>Peronosporaceae</taxon>
        <taxon>Phytophthora</taxon>
    </lineage>
</organism>
<dbReference type="AlphaFoldDB" id="A0A9W6XKM8"/>
<dbReference type="EMBL" id="BSXT01001257">
    <property type="protein sequence ID" value="GMF40578.1"/>
    <property type="molecule type" value="Genomic_DNA"/>
</dbReference>
<dbReference type="OrthoDB" id="123026at2759"/>
<dbReference type="Proteomes" id="UP001165121">
    <property type="component" value="Unassembled WGS sequence"/>
</dbReference>
<protein>
    <submittedName>
        <fullName evidence="1">Unnamed protein product</fullName>
    </submittedName>
</protein>
<comment type="caution">
    <text evidence="1">The sequence shown here is derived from an EMBL/GenBank/DDBJ whole genome shotgun (WGS) entry which is preliminary data.</text>
</comment>
<reference evidence="1" key="1">
    <citation type="submission" date="2023-04" db="EMBL/GenBank/DDBJ databases">
        <title>Phytophthora fragariaefolia NBRC 109709.</title>
        <authorList>
            <person name="Ichikawa N."/>
            <person name="Sato H."/>
            <person name="Tonouchi N."/>
        </authorList>
    </citation>
    <scope>NUCLEOTIDE SEQUENCE</scope>
    <source>
        <strain evidence="1">NBRC 109709</strain>
    </source>
</reference>
<keyword evidence="2" id="KW-1185">Reference proteome</keyword>
<evidence type="ECO:0000313" key="1">
    <source>
        <dbReference type="EMBL" id="GMF40578.1"/>
    </source>
</evidence>
<evidence type="ECO:0000313" key="2">
    <source>
        <dbReference type="Proteomes" id="UP001165121"/>
    </source>
</evidence>